<evidence type="ECO:0000313" key="5">
    <source>
        <dbReference type="Proteomes" id="UP001592582"/>
    </source>
</evidence>
<protein>
    <submittedName>
        <fullName evidence="2">Uncharacterized protein</fullName>
    </submittedName>
</protein>
<comment type="caution">
    <text evidence="2">The sequence shown here is derived from an EMBL/GenBank/DDBJ whole genome shotgun (WGS) entry which is preliminary data.</text>
</comment>
<reference evidence="4 5" key="1">
    <citation type="submission" date="2024-09" db="EMBL/GenBank/DDBJ databases">
        <authorList>
            <person name="Lee S.D."/>
        </authorList>
    </citation>
    <scope>NUCLEOTIDE SEQUENCE [LARGE SCALE GENOMIC DNA]</scope>
    <source>
        <strain evidence="2 5">N1-1</strain>
        <strain evidence="3 4">N1-3</strain>
    </source>
</reference>
<sequence>MTSRNSRDRTGRSEISGRPDTVGAGQPGPDGRLQGAPARVTRLPTAARPPQPRAAAPGNQQRPGAPARRNPPAGLPGPAQLAPLARRLLADAVRIARWAGELPNVDRRGDLLEGDAVDAGHALAMTRDATVASWERARLTGLVELRGSGAGPGWRLHAWEHEDEAVLRGWAALFDAWTLLVPVPDRALTSLAGLAVDHAPQLLSFLHLVDGPVPLTELLELLRRGLEEQWHGGVHPALGAPVPHAAWAVSAVRGDSALSLTLTPGTVEVAGVLDWMLEGFAAVGALVRRDVGLEQEVCAELTPLGHWAVRAKLEEICTVAQTAAGHIEQSALELLTACAQYSPGPARAEYRAWLAARQAESAVADLLEVARGEDALLRGLAFEALRVAGHPAEPAVRDCTEEPMLRPYALLWLAEQNDEGVLPSDVLGRDDAAWLWVDTGAAVLEHGDTAMLVRHVQGAADGDPNRLFALARRIGHPRAAQVLAAVASAHPDPGVARAARRSAFSVHDGGR</sequence>
<feature type="region of interest" description="Disordered" evidence="1">
    <location>
        <begin position="1"/>
        <end position="79"/>
    </location>
</feature>
<dbReference type="EMBL" id="JBHEZX010000018">
    <property type="protein sequence ID" value="MFC1413683.1"/>
    <property type="molecule type" value="Genomic_DNA"/>
</dbReference>
<evidence type="ECO:0000256" key="1">
    <source>
        <dbReference type="SAM" id="MobiDB-lite"/>
    </source>
</evidence>
<name>A0ABV6VJ92_9ACTN</name>
<gene>
    <name evidence="3" type="ORF">ACEZDB_30910</name>
    <name evidence="2" type="ORF">ACEZDG_30915</name>
</gene>
<dbReference type="EMBL" id="JBHEZY010000016">
    <property type="protein sequence ID" value="MFC1435062.1"/>
    <property type="molecule type" value="Genomic_DNA"/>
</dbReference>
<dbReference type="RefSeq" id="WP_380515959.1">
    <property type="nucleotide sequence ID" value="NZ_JBHEZX010000018.1"/>
</dbReference>
<evidence type="ECO:0000313" key="4">
    <source>
        <dbReference type="Proteomes" id="UP001592530"/>
    </source>
</evidence>
<proteinExistence type="predicted"/>
<evidence type="ECO:0000313" key="3">
    <source>
        <dbReference type="EMBL" id="MFC1435062.1"/>
    </source>
</evidence>
<keyword evidence="5" id="KW-1185">Reference proteome</keyword>
<dbReference type="Proteomes" id="UP001592582">
    <property type="component" value="Unassembled WGS sequence"/>
</dbReference>
<evidence type="ECO:0000313" key="2">
    <source>
        <dbReference type="EMBL" id="MFC1413683.1"/>
    </source>
</evidence>
<feature type="compositionally biased region" description="Basic and acidic residues" evidence="1">
    <location>
        <begin position="1"/>
        <end position="17"/>
    </location>
</feature>
<organism evidence="2 5">
    <name type="scientific">Streptacidiphilus alkalitolerans</name>
    <dbReference type="NCBI Taxonomy" id="3342712"/>
    <lineage>
        <taxon>Bacteria</taxon>
        <taxon>Bacillati</taxon>
        <taxon>Actinomycetota</taxon>
        <taxon>Actinomycetes</taxon>
        <taxon>Kitasatosporales</taxon>
        <taxon>Streptomycetaceae</taxon>
        <taxon>Streptacidiphilus</taxon>
    </lineage>
</organism>
<feature type="compositionally biased region" description="Low complexity" evidence="1">
    <location>
        <begin position="53"/>
        <end position="79"/>
    </location>
</feature>
<dbReference type="Proteomes" id="UP001592530">
    <property type="component" value="Unassembled WGS sequence"/>
</dbReference>
<accession>A0ABV6VJ92</accession>